<evidence type="ECO:0008006" key="3">
    <source>
        <dbReference type="Google" id="ProtNLM"/>
    </source>
</evidence>
<evidence type="ECO:0000313" key="1">
    <source>
        <dbReference type="EMBL" id="MDH1237250.1"/>
    </source>
</evidence>
<comment type="caution">
    <text evidence="1">The sequence shown here is derived from an EMBL/GenBank/DDBJ whole genome shotgun (WGS) entry which is preliminary data.</text>
</comment>
<gene>
    <name evidence="1" type="ORF">N5C32_14520</name>
</gene>
<sequence length="305" mass="31698">MSGPLDGFVAKTTELTRQVDVLISRVKALAEVGQAYQVEDAVEQARQAAIRAEDAANSILESNVSSAEDAARAETAAGVAEARAGEVVTMHNHLAEIAQTLPTDVAFVAGRADAAAISANAAQQSFAETVKAKEQALAARDQVAVGLDQVNLGVAAVAEVRESIATLNSNMAAAIASAAALQDIANQLGSAAFSSTYKFASLTPASSVTLDADIASIFRLNLTEVTTTVEISAVSGAADKARQLTVILRQGTGSNKVKWPTNIRWANNMAPVLSFTNGEEDVVTLLKCGNDNSYYGFFSGDSFNA</sequence>
<protein>
    <recommendedName>
        <fullName evidence="3">Tail fiber protein</fullName>
    </recommendedName>
</protein>
<dbReference type="EMBL" id="JAOCAE010000009">
    <property type="protein sequence ID" value="MDH1237250.1"/>
    <property type="molecule type" value="Genomic_DNA"/>
</dbReference>
<dbReference type="AlphaFoldDB" id="A0AA42PBH9"/>
<reference evidence="1" key="1">
    <citation type="submission" date="2022-09" db="EMBL/GenBank/DDBJ databases">
        <title>Intensive care unit water sources are persistently colonized with multi-drug resistant bacteria and are the site of extensive horizontal gene transfer of antibiotic resistance genes.</title>
        <authorList>
            <person name="Diorio-Toth L."/>
        </authorList>
    </citation>
    <scope>NUCLEOTIDE SEQUENCE</scope>
    <source>
        <strain evidence="1">GD03947</strain>
    </source>
</reference>
<dbReference type="Proteomes" id="UP001158500">
    <property type="component" value="Unassembled WGS sequence"/>
</dbReference>
<evidence type="ECO:0000313" key="2">
    <source>
        <dbReference type="Proteomes" id="UP001158500"/>
    </source>
</evidence>
<proteinExistence type="predicted"/>
<dbReference type="RefSeq" id="WP_068506498.1">
    <property type="nucleotide sequence ID" value="NZ_JAOCAE010000009.1"/>
</dbReference>
<accession>A0AA42PBH9</accession>
<organism evidence="1 2">
    <name type="scientific">Stutzerimonas stutzeri</name>
    <name type="common">Pseudomonas stutzeri</name>
    <dbReference type="NCBI Taxonomy" id="316"/>
    <lineage>
        <taxon>Bacteria</taxon>
        <taxon>Pseudomonadati</taxon>
        <taxon>Pseudomonadota</taxon>
        <taxon>Gammaproteobacteria</taxon>
        <taxon>Pseudomonadales</taxon>
        <taxon>Pseudomonadaceae</taxon>
        <taxon>Stutzerimonas</taxon>
    </lineage>
</organism>
<name>A0AA42PBH9_STUST</name>